<dbReference type="Pfam" id="PF00535">
    <property type="entry name" value="Glycos_transf_2"/>
    <property type="match status" value="1"/>
</dbReference>
<dbReference type="Gene3D" id="3.90.550.10">
    <property type="entry name" value="Spore Coat Polysaccharide Biosynthesis Protein SpsA, Chain A"/>
    <property type="match status" value="1"/>
</dbReference>
<dbReference type="EMBL" id="BGZN01000123">
    <property type="protein sequence ID" value="GBR74985.1"/>
    <property type="molecule type" value="Genomic_DNA"/>
</dbReference>
<protein>
    <submittedName>
        <fullName evidence="2">Glycosyl transferase GTA-type super family</fullName>
    </submittedName>
</protein>
<evidence type="ECO:0000313" key="2">
    <source>
        <dbReference type="EMBL" id="GBR74985.1"/>
    </source>
</evidence>
<evidence type="ECO:0000259" key="1">
    <source>
        <dbReference type="Pfam" id="PF00535"/>
    </source>
</evidence>
<keyword evidence="2" id="KW-0808">Transferase</keyword>
<dbReference type="SUPFAM" id="SSF53448">
    <property type="entry name" value="Nucleotide-diphospho-sugar transferases"/>
    <property type="match status" value="1"/>
</dbReference>
<dbReference type="PANTHER" id="PTHR43630">
    <property type="entry name" value="POLY-BETA-1,6-N-ACETYL-D-GLUCOSAMINE SYNTHASE"/>
    <property type="match status" value="1"/>
</dbReference>
<dbReference type="GO" id="GO:0016740">
    <property type="term" value="F:transferase activity"/>
    <property type="evidence" value="ECO:0007669"/>
    <property type="project" value="UniProtKB-KW"/>
</dbReference>
<accession>A0A388TE25</accession>
<comment type="caution">
    <text evidence="2">The sequence shown here is derived from an EMBL/GenBank/DDBJ whole genome shotgun (WGS) entry which is preliminary data.</text>
</comment>
<dbReference type="AlphaFoldDB" id="A0A388TE25"/>
<dbReference type="InterPro" id="IPR001173">
    <property type="entry name" value="Glyco_trans_2-like"/>
</dbReference>
<proteinExistence type="predicted"/>
<feature type="domain" description="Glycosyltransferase 2-like" evidence="1">
    <location>
        <begin position="16"/>
        <end position="79"/>
    </location>
</feature>
<sequence>MPAKTKKSTRRQPALSVCMIVRDAAENLPLCLDSIRKIADEIIVVDTGSRDNTVAVAKKYTDKIYFFPWRDDFAAARNES</sequence>
<dbReference type="Proteomes" id="UP000269352">
    <property type="component" value="Unassembled WGS sequence"/>
</dbReference>
<reference evidence="2 3" key="1">
    <citation type="journal article" date="2019" name="ISME J.">
        <title>Genome analyses of uncultured TG2/ZB3 bacteria in 'Margulisbacteria' specifically attached to ectosymbiotic spirochetes of protists in the termite gut.</title>
        <authorList>
            <person name="Utami Y.D."/>
            <person name="Kuwahara H."/>
            <person name="Igai K."/>
            <person name="Murakami T."/>
            <person name="Sugaya K."/>
            <person name="Morikawa T."/>
            <person name="Nagura Y."/>
            <person name="Yuki M."/>
            <person name="Deevong P."/>
            <person name="Inoue T."/>
            <person name="Kihara K."/>
            <person name="Lo N."/>
            <person name="Yamada A."/>
            <person name="Ohkuma M."/>
            <person name="Hongoh Y."/>
        </authorList>
    </citation>
    <scope>NUCLEOTIDE SEQUENCE [LARGE SCALE GENOMIC DNA]</scope>
    <source>
        <strain evidence="2">NkOx7-01</strain>
    </source>
</reference>
<organism evidence="2 3">
    <name type="scientific">Termititenax aidoneus</name>
    <dbReference type="NCBI Taxonomy" id="2218524"/>
    <lineage>
        <taxon>Bacteria</taxon>
        <taxon>Bacillati</taxon>
        <taxon>Candidatus Margulisiibacteriota</taxon>
        <taxon>Candidatus Termititenacia</taxon>
        <taxon>Candidatus Termititenacales</taxon>
        <taxon>Candidatus Termititenacaceae</taxon>
        <taxon>Candidatus Termititenax</taxon>
    </lineage>
</organism>
<gene>
    <name evidence="2" type="ORF">NO1_2066</name>
</gene>
<evidence type="ECO:0000313" key="3">
    <source>
        <dbReference type="Proteomes" id="UP000269352"/>
    </source>
</evidence>
<dbReference type="PANTHER" id="PTHR43630:SF2">
    <property type="entry name" value="GLYCOSYLTRANSFERASE"/>
    <property type="match status" value="1"/>
</dbReference>
<keyword evidence="3" id="KW-1185">Reference proteome</keyword>
<dbReference type="InterPro" id="IPR029044">
    <property type="entry name" value="Nucleotide-diphossugar_trans"/>
</dbReference>
<name>A0A388TE25_TERA1</name>
<feature type="non-terminal residue" evidence="2">
    <location>
        <position position="80"/>
    </location>
</feature>